<sequence>MSAGQRSDYPVLEHVERPVNPVFSLVSDQVRMPDGEVARRDFLHHVGAVAAVAVDADESVLLIRQYRHPVGQAMWELPAGLTDVPGEAPVDTARRELAEEADLTARDWRLLAELHTTPGCSDELIRVYLARDVAPVPAHERFHRTAEEAGLTTRWVPLADAVAMVTTGELTNATAVAGVLAAARSRDNGWSGLRPA</sequence>
<accession>A0A8J4ABS8</accession>
<proteinExistence type="predicted"/>
<gene>
    <name evidence="3" type="ORF">NUM_39900</name>
</gene>
<evidence type="ECO:0000313" key="3">
    <source>
        <dbReference type="EMBL" id="GIL28736.1"/>
    </source>
</evidence>
<dbReference type="Pfam" id="PF00293">
    <property type="entry name" value="NUDIX"/>
    <property type="match status" value="1"/>
</dbReference>
<dbReference type="EMBL" id="BOPO01000076">
    <property type="protein sequence ID" value="GIL28736.1"/>
    <property type="molecule type" value="Genomic_DNA"/>
</dbReference>
<reference evidence="4" key="1">
    <citation type="journal article" date="2021" name="Int. J. Syst. Evol. Microbiol.">
        <title>Actinocatenispora comari sp. nov., an endophytic actinomycete isolated from aerial parts of Comarum salesowianum.</title>
        <authorList>
            <person name="Oyunbileg N."/>
            <person name="Iizaka Y."/>
            <person name="Hamada M."/>
            <person name="Davaapurev B.O."/>
            <person name="Fukumoto A."/>
            <person name="Tsetseg B."/>
            <person name="Kato F."/>
            <person name="Tamura T."/>
            <person name="Batkhuu J."/>
            <person name="Anzai Y."/>
        </authorList>
    </citation>
    <scope>NUCLEOTIDE SEQUENCE [LARGE SCALE GENOMIC DNA]</scope>
    <source>
        <strain evidence="4">NUM-2625</strain>
    </source>
</reference>
<dbReference type="AlphaFoldDB" id="A0A8J4ABS8"/>
<evidence type="ECO:0000256" key="1">
    <source>
        <dbReference type="ARBA" id="ARBA00022801"/>
    </source>
</evidence>
<organism evidence="3 4">
    <name type="scientific">Actinocatenispora comari</name>
    <dbReference type="NCBI Taxonomy" id="2807577"/>
    <lineage>
        <taxon>Bacteria</taxon>
        <taxon>Bacillati</taxon>
        <taxon>Actinomycetota</taxon>
        <taxon>Actinomycetes</taxon>
        <taxon>Micromonosporales</taxon>
        <taxon>Micromonosporaceae</taxon>
        <taxon>Actinocatenispora</taxon>
    </lineage>
</organism>
<dbReference type="GO" id="GO:0019693">
    <property type="term" value="P:ribose phosphate metabolic process"/>
    <property type="evidence" value="ECO:0007669"/>
    <property type="project" value="TreeGrafter"/>
</dbReference>
<dbReference type="PANTHER" id="PTHR11839">
    <property type="entry name" value="UDP/ADP-SUGAR PYROPHOSPHATASE"/>
    <property type="match status" value="1"/>
</dbReference>
<evidence type="ECO:0000259" key="2">
    <source>
        <dbReference type="PROSITE" id="PS51462"/>
    </source>
</evidence>
<dbReference type="PANTHER" id="PTHR11839:SF31">
    <property type="entry name" value="ADP-RIBOSE PYROPHOSPHATASE"/>
    <property type="match status" value="1"/>
</dbReference>
<dbReference type="Proteomes" id="UP000614996">
    <property type="component" value="Unassembled WGS sequence"/>
</dbReference>
<keyword evidence="4" id="KW-1185">Reference proteome</keyword>
<dbReference type="GO" id="GO:0005829">
    <property type="term" value="C:cytosol"/>
    <property type="evidence" value="ECO:0007669"/>
    <property type="project" value="TreeGrafter"/>
</dbReference>
<dbReference type="GO" id="GO:0016787">
    <property type="term" value="F:hydrolase activity"/>
    <property type="evidence" value="ECO:0007669"/>
    <property type="project" value="UniProtKB-KW"/>
</dbReference>
<protein>
    <submittedName>
        <fullName evidence="3">NUDIX hydrolase</fullName>
    </submittedName>
</protein>
<dbReference type="SUPFAM" id="SSF55811">
    <property type="entry name" value="Nudix"/>
    <property type="match status" value="1"/>
</dbReference>
<name>A0A8J4ABS8_9ACTN</name>
<dbReference type="InterPro" id="IPR000086">
    <property type="entry name" value="NUDIX_hydrolase_dom"/>
</dbReference>
<dbReference type="GO" id="GO:0006753">
    <property type="term" value="P:nucleoside phosphate metabolic process"/>
    <property type="evidence" value="ECO:0007669"/>
    <property type="project" value="TreeGrafter"/>
</dbReference>
<keyword evidence="1 3" id="KW-0378">Hydrolase</keyword>
<dbReference type="Gene3D" id="3.90.79.10">
    <property type="entry name" value="Nucleoside Triphosphate Pyrophosphohydrolase"/>
    <property type="match status" value="1"/>
</dbReference>
<feature type="domain" description="Nudix hydrolase" evidence="2">
    <location>
        <begin position="43"/>
        <end position="178"/>
    </location>
</feature>
<comment type="caution">
    <text evidence="3">The sequence shown here is derived from an EMBL/GenBank/DDBJ whole genome shotgun (WGS) entry which is preliminary data.</text>
</comment>
<dbReference type="InterPro" id="IPR015797">
    <property type="entry name" value="NUDIX_hydrolase-like_dom_sf"/>
</dbReference>
<evidence type="ECO:0000313" key="4">
    <source>
        <dbReference type="Proteomes" id="UP000614996"/>
    </source>
</evidence>
<dbReference type="PROSITE" id="PS51462">
    <property type="entry name" value="NUDIX"/>
    <property type="match status" value="1"/>
</dbReference>
<dbReference type="RefSeq" id="WP_370467023.1">
    <property type="nucleotide sequence ID" value="NZ_BOPO01000076.1"/>
</dbReference>